<reference evidence="4" key="1">
    <citation type="submission" date="2022-11" db="UniProtKB">
        <authorList>
            <consortium name="WormBaseParasite"/>
        </authorList>
    </citation>
    <scope>IDENTIFICATION</scope>
</reference>
<evidence type="ECO:0000256" key="2">
    <source>
        <dbReference type="SAM" id="Phobius"/>
    </source>
</evidence>
<dbReference type="AlphaFoldDB" id="A0A915JRK6"/>
<dbReference type="Proteomes" id="UP000887565">
    <property type="component" value="Unplaced"/>
</dbReference>
<feature type="region of interest" description="Disordered" evidence="1">
    <location>
        <begin position="1"/>
        <end position="115"/>
    </location>
</feature>
<dbReference type="WBParaSite" id="nRc.2.0.1.t28506-RA">
    <property type="protein sequence ID" value="nRc.2.0.1.t28506-RA"/>
    <property type="gene ID" value="nRc.2.0.1.g28506"/>
</dbReference>
<evidence type="ECO:0000256" key="1">
    <source>
        <dbReference type="SAM" id="MobiDB-lite"/>
    </source>
</evidence>
<feature type="compositionally biased region" description="Basic and acidic residues" evidence="1">
    <location>
        <begin position="106"/>
        <end position="115"/>
    </location>
</feature>
<accession>A0A915JRK6</accession>
<feature type="compositionally biased region" description="Polar residues" evidence="1">
    <location>
        <begin position="23"/>
        <end position="45"/>
    </location>
</feature>
<evidence type="ECO:0000313" key="3">
    <source>
        <dbReference type="Proteomes" id="UP000887565"/>
    </source>
</evidence>
<keyword evidence="2" id="KW-0472">Membrane</keyword>
<feature type="compositionally biased region" description="Polar residues" evidence="1">
    <location>
        <begin position="52"/>
        <end position="98"/>
    </location>
</feature>
<keyword evidence="2" id="KW-0812">Transmembrane</keyword>
<keyword evidence="3" id="KW-1185">Reference proteome</keyword>
<keyword evidence="2" id="KW-1133">Transmembrane helix</keyword>
<protein>
    <submittedName>
        <fullName evidence="4">Uncharacterized protein</fullName>
    </submittedName>
</protein>
<sequence length="270" mass="29893">MKKTFEQKASILKGDHLDGTGIAYSQSKNSSASVKTAIPPSTNSGFVVGRSSLGNGRSSKLPGCQSNPSTLTRPGSPSTSGASTKPTASLKQPSSSRTALPGYSSLRKENRQAITPVHRDSRMLKPTAAKDKQPNLVKHETKLDDACIVKNEKLKSQIFCNLYAVSRVHATSYRDIVEIHLRLKSEHSLIDKHCVPVKEMEIKGKYPVDPQSRIDCYLEDIPSKFKVCISNLSIYRFFASLLMGIVTRLSFTYFTSWIYFKKLTSCLHTC</sequence>
<evidence type="ECO:0000313" key="4">
    <source>
        <dbReference type="WBParaSite" id="nRc.2.0.1.t28506-RA"/>
    </source>
</evidence>
<feature type="transmembrane region" description="Helical" evidence="2">
    <location>
        <begin position="234"/>
        <end position="260"/>
    </location>
</feature>
<proteinExistence type="predicted"/>
<name>A0A915JRK6_ROMCU</name>
<organism evidence="3 4">
    <name type="scientific">Romanomermis culicivorax</name>
    <name type="common">Nematode worm</name>
    <dbReference type="NCBI Taxonomy" id="13658"/>
    <lineage>
        <taxon>Eukaryota</taxon>
        <taxon>Metazoa</taxon>
        <taxon>Ecdysozoa</taxon>
        <taxon>Nematoda</taxon>
        <taxon>Enoplea</taxon>
        <taxon>Dorylaimia</taxon>
        <taxon>Mermithida</taxon>
        <taxon>Mermithoidea</taxon>
        <taxon>Mermithidae</taxon>
        <taxon>Romanomermis</taxon>
    </lineage>
</organism>